<sequence length="1154" mass="128563">MSGIEVVGLISAVIAIVGTIENIYNGLRDAKNLPRAFREVAEKLPLVRNTLQIAERHISANTDEEACQAIKNVLEKCKVKAEHLEEIFNAVAPEHPSRLERYRVVVRRLGKGNLVEVLTKEMMEDVRLLAVNRAIQAATESQIAELLKAIEELSSLEPSLLDEDSISQHHYGSGDNVWGDKIGGNQNIANGSGPAYFGAVTQQYVPDLDALADKSKVKECIRDLFLTDPYTDMQALKRKKGGRAKGTCDWILETHELTVWLGDAVELTSPPTDVLWLYGNPGTGKSTMSMFLAEALPEVFPKTPKKTLAYFFCDSGYDTRKTAAAVVRGLLLQLVQQHPRLIEHVLPKYEERNAQAFNSFDAVWAIFLKACADKATGRKYCLIDALDECEQDEQEMLLKQIEDTFGQARSGAGTLNVSLLITSRPYLEIRECLQNFPKKDLASFEESRQDIHKFVDEKVAKLSRKKSYPNSVARSVTRILRERAGGIFLWVGLVCQELEKVASRNAVTRLQQIPAGLQSLYRQLLDTALQQDDKPDTVKRLLGFVMVARRPFTIRELASACQLYQDEDDEERIQFTTEVIAACRLMIVVQDEKVLLLHQSVRDFLVGDAGSSWRFISELEAHNGLARRCIDYLIANYSPQRGGHATGDNFVSYSIRFWPDHAHMAKEEFQIEASQAEFFTINSRQRDTWWKGFVSEKLFEPSWVSVFHIAARWGIPLLVDHALSSEHRTSRDTAPFSLYVDAAYEDSEGRTPLMECATSGHIQVLKLMLERADLKSHMAGAVIRRAASNEESGVEVMKVLLDWRGDQVTITEDIVKAAAGNRWKGVEVVELLLDRKGDQITITEDIVEAAAGNWQSGVKVMKVLLDWRGDQVTITEDIVKAAAGNRWKGVEVVELLLDRKGDQITITEDIVEAAAGNRQSGAKVMELLLDRRGDQVTITEDIIKAAAGNWQSGAEVMEVLLDRREDQITITEDVVKAAAGNEEGGSQVMELLLDRKGDQVTITEDIVKAAAGNGRSRAEVMEILLDRRGDQVTITEDIVKAAAGNEEGGSQVMKLLLDWKGDQVTITERAIAAVAGNFRAKVIELLLDRRGDQVTITEDTVKAAARNEECGFQVMQLLLARKGDQLTHDGIRITTSSVNGQLSIVDSNSMTEYR</sequence>
<dbReference type="PROSITE" id="PS50297">
    <property type="entry name" value="ANK_REP_REGION"/>
    <property type="match status" value="1"/>
</dbReference>
<dbReference type="InterPro" id="IPR055530">
    <property type="entry name" value="DUF7104"/>
</dbReference>
<dbReference type="Proteomes" id="UP000288725">
    <property type="component" value="Unassembled WGS sequence"/>
</dbReference>
<organism evidence="6 7">
    <name type="scientific">Verticillium dahliae</name>
    <name type="common">Verticillium wilt</name>
    <dbReference type="NCBI Taxonomy" id="27337"/>
    <lineage>
        <taxon>Eukaryota</taxon>
        <taxon>Fungi</taxon>
        <taxon>Dikarya</taxon>
        <taxon>Ascomycota</taxon>
        <taxon>Pezizomycotina</taxon>
        <taxon>Sordariomycetes</taxon>
        <taxon>Hypocreomycetidae</taxon>
        <taxon>Glomerellales</taxon>
        <taxon>Plectosphaerellaceae</taxon>
        <taxon>Verticillium</taxon>
    </lineage>
</organism>
<dbReference type="InterPro" id="IPR056884">
    <property type="entry name" value="NPHP3-like_N"/>
</dbReference>
<dbReference type="Pfam" id="PF24883">
    <property type="entry name" value="NPHP3_N"/>
    <property type="match status" value="1"/>
</dbReference>
<feature type="domain" description="Nephrocystin 3-like N-terminal" evidence="5">
    <location>
        <begin position="246"/>
        <end position="424"/>
    </location>
</feature>
<dbReference type="Gene3D" id="1.20.5.340">
    <property type="match status" value="5"/>
</dbReference>
<name>A0A444RUP2_VERDA</name>
<evidence type="ECO:0000313" key="6">
    <source>
        <dbReference type="EMBL" id="RXG44853.1"/>
    </source>
</evidence>
<protein>
    <submittedName>
        <fullName evidence="6">Uncharacterized protein</fullName>
    </submittedName>
</protein>
<dbReference type="PANTHER" id="PTHR10039">
    <property type="entry name" value="AMELOGENIN"/>
    <property type="match status" value="1"/>
</dbReference>
<comment type="caution">
    <text evidence="6">The sequence shown here is derived from an EMBL/GenBank/DDBJ whole genome shotgun (WGS) entry which is preliminary data.</text>
</comment>
<feature type="repeat" description="ANK" evidence="2">
    <location>
        <begin position="748"/>
        <end position="771"/>
    </location>
</feature>
<dbReference type="AlphaFoldDB" id="A0A444RUP2"/>
<evidence type="ECO:0000259" key="4">
    <source>
        <dbReference type="Pfam" id="PF22939"/>
    </source>
</evidence>
<dbReference type="Pfam" id="PF23397">
    <property type="entry name" value="DUF7104"/>
    <property type="match status" value="11"/>
</dbReference>
<keyword evidence="2" id="KW-0040">ANK repeat</keyword>
<evidence type="ECO:0000259" key="3">
    <source>
        <dbReference type="Pfam" id="PF17107"/>
    </source>
</evidence>
<dbReference type="PROSITE" id="PS50088">
    <property type="entry name" value="ANK_REPEAT"/>
    <property type="match status" value="1"/>
</dbReference>
<dbReference type="Pfam" id="PF22939">
    <property type="entry name" value="WHD_GPIID"/>
    <property type="match status" value="1"/>
</dbReference>
<reference evidence="6 7" key="1">
    <citation type="submission" date="2018-12" db="EMBL/GenBank/DDBJ databases">
        <title>Genome of Verticillium dahliae isolate Getta Getta.</title>
        <authorList>
            <person name="Gardiner D.M."/>
        </authorList>
    </citation>
    <scope>NUCLEOTIDE SEQUENCE [LARGE SCALE GENOMIC DNA]</scope>
    <source>
        <strain evidence="6 7">Getta Getta</strain>
    </source>
</reference>
<dbReference type="SUPFAM" id="SSF48403">
    <property type="entry name" value="Ankyrin repeat"/>
    <property type="match status" value="1"/>
</dbReference>
<dbReference type="SUPFAM" id="SSF52540">
    <property type="entry name" value="P-loop containing nucleoside triphosphate hydrolases"/>
    <property type="match status" value="1"/>
</dbReference>
<dbReference type="Gene3D" id="3.40.50.300">
    <property type="entry name" value="P-loop containing nucleotide triphosphate hydrolases"/>
    <property type="match status" value="1"/>
</dbReference>
<dbReference type="EMBL" id="RSDZ01000073">
    <property type="protein sequence ID" value="RXG44853.1"/>
    <property type="molecule type" value="Genomic_DNA"/>
</dbReference>
<dbReference type="InterPro" id="IPR054471">
    <property type="entry name" value="GPIID_WHD"/>
</dbReference>
<evidence type="ECO:0000256" key="2">
    <source>
        <dbReference type="PROSITE-ProRule" id="PRU00023"/>
    </source>
</evidence>
<feature type="domain" description="GPI inositol-deacylase winged helix" evidence="4">
    <location>
        <begin position="537"/>
        <end position="609"/>
    </location>
</feature>
<dbReference type="InterPro" id="IPR027417">
    <property type="entry name" value="P-loop_NTPase"/>
</dbReference>
<gene>
    <name evidence="6" type="ORF">VDGE_30297</name>
</gene>
<dbReference type="Pfam" id="PF17107">
    <property type="entry name" value="SesA"/>
    <property type="match status" value="1"/>
</dbReference>
<feature type="domain" description="NACHT-NTPase and P-loop NTPases N-terminal" evidence="3">
    <location>
        <begin position="10"/>
        <end position="129"/>
    </location>
</feature>
<dbReference type="InterPro" id="IPR036770">
    <property type="entry name" value="Ankyrin_rpt-contain_sf"/>
</dbReference>
<evidence type="ECO:0000313" key="7">
    <source>
        <dbReference type="Proteomes" id="UP000288725"/>
    </source>
</evidence>
<dbReference type="PANTHER" id="PTHR10039:SF14">
    <property type="entry name" value="NACHT DOMAIN-CONTAINING PROTEIN"/>
    <property type="match status" value="1"/>
</dbReference>
<dbReference type="InterPro" id="IPR031352">
    <property type="entry name" value="SesA"/>
</dbReference>
<evidence type="ECO:0000256" key="1">
    <source>
        <dbReference type="ARBA" id="ARBA00022737"/>
    </source>
</evidence>
<evidence type="ECO:0000259" key="5">
    <source>
        <dbReference type="Pfam" id="PF24883"/>
    </source>
</evidence>
<accession>A0A444RUP2</accession>
<proteinExistence type="predicted"/>
<dbReference type="Pfam" id="PF00023">
    <property type="entry name" value="Ank"/>
    <property type="match status" value="1"/>
</dbReference>
<dbReference type="InterPro" id="IPR002110">
    <property type="entry name" value="Ankyrin_rpt"/>
</dbReference>
<keyword evidence="1" id="KW-0677">Repeat</keyword>